<gene>
    <name evidence="13" type="primary">RAD53</name>
    <name evidence="13" type="ORF">SLS58_009972</name>
</gene>
<dbReference type="InterPro" id="IPR011009">
    <property type="entry name" value="Kinase-like_dom_sf"/>
</dbReference>
<feature type="compositionally biased region" description="Polar residues" evidence="10">
    <location>
        <begin position="855"/>
        <end position="864"/>
    </location>
</feature>
<feature type="compositionally biased region" description="Polar residues" evidence="10">
    <location>
        <begin position="771"/>
        <end position="783"/>
    </location>
</feature>
<feature type="compositionally biased region" description="Polar residues" evidence="10">
    <location>
        <begin position="791"/>
        <end position="814"/>
    </location>
</feature>
<dbReference type="Pfam" id="PF00498">
    <property type="entry name" value="FHA"/>
    <property type="match status" value="1"/>
</dbReference>
<dbReference type="PROSITE" id="PS00107">
    <property type="entry name" value="PROTEIN_KINASE_ATP"/>
    <property type="match status" value="1"/>
</dbReference>
<reference evidence="13 14" key="1">
    <citation type="journal article" date="2023" name="Plant Dis.">
        <title>First Report of Diplodia intermedia Causing Canker and Dieback Diseases on Apple Trees in Canada.</title>
        <authorList>
            <person name="Ellouze W."/>
            <person name="Ilyukhin E."/>
            <person name="Sulman M."/>
            <person name="Ali S."/>
        </authorList>
    </citation>
    <scope>NUCLEOTIDE SEQUENCE [LARGE SCALE GENOMIC DNA]</scope>
    <source>
        <strain evidence="13 14">M45-28</strain>
    </source>
</reference>
<keyword evidence="3" id="KW-0723">Serine/threonine-protein kinase</keyword>
<comment type="catalytic activity">
    <reaction evidence="7">
        <text>L-threonyl-[protein] + ATP = O-phospho-L-threonyl-[protein] + ADP + H(+)</text>
        <dbReference type="Rhea" id="RHEA:46608"/>
        <dbReference type="Rhea" id="RHEA-COMP:11060"/>
        <dbReference type="Rhea" id="RHEA-COMP:11605"/>
        <dbReference type="ChEBI" id="CHEBI:15378"/>
        <dbReference type="ChEBI" id="CHEBI:30013"/>
        <dbReference type="ChEBI" id="CHEBI:30616"/>
        <dbReference type="ChEBI" id="CHEBI:61977"/>
        <dbReference type="ChEBI" id="CHEBI:456216"/>
        <dbReference type="EC" id="2.7.11.1"/>
    </reaction>
</comment>
<dbReference type="SMART" id="SM00220">
    <property type="entry name" value="S_TKc"/>
    <property type="match status" value="1"/>
</dbReference>
<dbReference type="PROSITE" id="PS50006">
    <property type="entry name" value="FHA_DOMAIN"/>
    <property type="match status" value="1"/>
</dbReference>
<feature type="region of interest" description="Disordered" evidence="10">
    <location>
        <begin position="603"/>
        <end position="658"/>
    </location>
</feature>
<dbReference type="Gene3D" id="1.10.510.10">
    <property type="entry name" value="Transferase(Phosphotransferase) domain 1"/>
    <property type="match status" value="1"/>
</dbReference>
<sequence length="1076" mass="119797">MDEEPTQPSTQQVLDPRRLGESISGLKNSNIADILCILTPTSPAAFEIVKNTAKDAPQHVLQCQPVNGYQPNTQPLSESLEEAETFILDRPPHDLALRFSSSCKQPWYGFCFGRNRTMCDVYLPVGPDSAKRISNLHFMIYVNKHGVLMVEDGSTNGTLVDDVLLKSKGRSPDAQKTKMIQSGSMITLLCPTHEEIIKFIVRLPDMTGFEEEYAENLGNYMATVEAERLANGKPRRLQNAGAVARRPAVKAVNTFGMHWNGGRKYNVIDILGKGAFATVYKIAHAEDGQLLAAKELEKKRFMKNGHLDQKLDNEMKIMQSLTHPNIVQYIDTHDVGNHLYIIMEYVPYGNLSDLLSGGRAIAECFVQRMACQILSCLAYLHSKRITHRDIKPDNILIASEEPFNVKLSDFGLSKVVTNNDTFLKTFCGTLLYCAPEVFPHYDSHGNKKRRKPGETKKKFHSYSQSVDIWSFGAVLWSSLCGSPPFEGIMDNTGRAMFDRIMETSLDPTPLREAEVSEPAIDLLTTMLRTDPAQRPTDLECLQHPWLASLAQELVPEILQPNLNAIPEEDEEDDEGAAEAAENQFSQLSINDRKAGWGLSSQFYEDDEECGEEPEAEPINPHQSKRPRVRRDPQHPRYQPRNMSQFESSPEESQNPAVRASNGVDLSLVKLAARGAGHLFGEIDQTALDKPRTLDDRTNQAVGMGDDSSEPEMPDKSPKANQSIKRRSKTPVESQSTPRKDPRGNKSAASLDGAESMIKDLTMDDQFEPHTPTGSIPETPSPSDVSKHGPNGSITHGSQEQTPRPTTNKSFNRQIKLSPPGSLWYDPHDPSTHNLEYATKMSGIDFASARNAPVTEHSSLPSTHFPSDASEQDADEEDNDDNDDVEDAMGGAVHSPPATDPTFLVPSPLLGKLTTTDDSIFKDVLRLQNQVESWGRNPDNTLVYPNENETKIPKNAFTIWFYSPVPDGLARESKDWTKASNLKVAIHTNSRWGISVNGTRIDPPKPDGSYSWGNLYTGDIITVFEVGRKKLKFVCEFSTGEAVQRRPEGLGFQVFHTQPLSIILQIVGYARYSRRLK</sequence>
<evidence type="ECO:0000313" key="13">
    <source>
        <dbReference type="EMBL" id="KAL1636123.1"/>
    </source>
</evidence>
<organism evidence="13 14">
    <name type="scientific">Diplodia intermedia</name>
    <dbReference type="NCBI Taxonomy" id="856260"/>
    <lineage>
        <taxon>Eukaryota</taxon>
        <taxon>Fungi</taxon>
        <taxon>Dikarya</taxon>
        <taxon>Ascomycota</taxon>
        <taxon>Pezizomycotina</taxon>
        <taxon>Dothideomycetes</taxon>
        <taxon>Dothideomycetes incertae sedis</taxon>
        <taxon>Botryosphaeriales</taxon>
        <taxon>Botryosphaeriaceae</taxon>
        <taxon>Diplodia</taxon>
    </lineage>
</organism>
<dbReference type="InterPro" id="IPR000719">
    <property type="entry name" value="Prot_kinase_dom"/>
</dbReference>
<evidence type="ECO:0000256" key="6">
    <source>
        <dbReference type="ARBA" id="ARBA00022840"/>
    </source>
</evidence>
<dbReference type="CDD" id="cd00060">
    <property type="entry name" value="FHA"/>
    <property type="match status" value="1"/>
</dbReference>
<evidence type="ECO:0000256" key="2">
    <source>
        <dbReference type="ARBA" id="ARBA00012513"/>
    </source>
</evidence>
<dbReference type="SUPFAM" id="SSF56112">
    <property type="entry name" value="Protein kinase-like (PK-like)"/>
    <property type="match status" value="1"/>
</dbReference>
<proteinExistence type="inferred from homology"/>
<feature type="region of interest" description="Disordered" evidence="10">
    <location>
        <begin position="675"/>
        <end position="827"/>
    </location>
</feature>
<keyword evidence="14" id="KW-1185">Reference proteome</keyword>
<dbReference type="EMBL" id="JAKEKT020000106">
    <property type="protein sequence ID" value="KAL1636123.1"/>
    <property type="molecule type" value="Genomic_DNA"/>
</dbReference>
<evidence type="ECO:0000256" key="4">
    <source>
        <dbReference type="ARBA" id="ARBA00022741"/>
    </source>
</evidence>
<evidence type="ECO:0000256" key="10">
    <source>
        <dbReference type="SAM" id="MobiDB-lite"/>
    </source>
</evidence>
<keyword evidence="5 13" id="KW-0808">Transferase</keyword>
<feature type="compositionally biased region" description="Polar residues" evidence="10">
    <location>
        <begin position="640"/>
        <end position="655"/>
    </location>
</feature>
<dbReference type="PROSITE" id="PS00108">
    <property type="entry name" value="PROTEIN_KINASE_ST"/>
    <property type="match status" value="1"/>
</dbReference>
<dbReference type="InterPro" id="IPR008271">
    <property type="entry name" value="Ser/Thr_kinase_AS"/>
</dbReference>
<feature type="region of interest" description="Disordered" evidence="10">
    <location>
        <begin position="851"/>
        <end position="904"/>
    </location>
</feature>
<evidence type="ECO:0000256" key="1">
    <source>
        <dbReference type="ARBA" id="ARBA00005575"/>
    </source>
</evidence>
<accession>A0ABR3T9Q6</accession>
<comment type="caution">
    <text evidence="13">The sequence shown here is derived from an EMBL/GenBank/DDBJ whole genome shotgun (WGS) entry which is preliminary data.</text>
</comment>
<evidence type="ECO:0000313" key="14">
    <source>
        <dbReference type="Proteomes" id="UP001521184"/>
    </source>
</evidence>
<feature type="compositionally biased region" description="Acidic residues" evidence="10">
    <location>
        <begin position="603"/>
        <end position="615"/>
    </location>
</feature>
<dbReference type="GO" id="GO:0016301">
    <property type="term" value="F:kinase activity"/>
    <property type="evidence" value="ECO:0007669"/>
    <property type="project" value="UniProtKB-KW"/>
</dbReference>
<dbReference type="InterPro" id="IPR017441">
    <property type="entry name" value="Protein_kinase_ATP_BS"/>
</dbReference>
<comment type="similarity">
    <text evidence="1">Belongs to the protein kinase superfamily. CAMK Ser/Thr protein kinase family. CHEK2 subfamily.</text>
</comment>
<dbReference type="Pfam" id="PF00069">
    <property type="entry name" value="Pkinase"/>
    <property type="match status" value="1"/>
</dbReference>
<evidence type="ECO:0000259" key="11">
    <source>
        <dbReference type="PROSITE" id="PS50006"/>
    </source>
</evidence>
<feature type="compositionally biased region" description="Acidic residues" evidence="10">
    <location>
        <begin position="567"/>
        <end position="576"/>
    </location>
</feature>
<evidence type="ECO:0000256" key="7">
    <source>
        <dbReference type="ARBA" id="ARBA00047899"/>
    </source>
</evidence>
<evidence type="ECO:0000259" key="12">
    <source>
        <dbReference type="PROSITE" id="PS50011"/>
    </source>
</evidence>
<evidence type="ECO:0000256" key="9">
    <source>
        <dbReference type="PROSITE-ProRule" id="PRU10141"/>
    </source>
</evidence>
<protein>
    <recommendedName>
        <fullName evidence="2">non-specific serine/threonine protein kinase</fullName>
        <ecNumber evidence="2">2.7.11.1</ecNumber>
    </recommendedName>
</protein>
<evidence type="ECO:0000256" key="3">
    <source>
        <dbReference type="ARBA" id="ARBA00022527"/>
    </source>
</evidence>
<dbReference type="InterPro" id="IPR008984">
    <property type="entry name" value="SMAD_FHA_dom_sf"/>
</dbReference>
<dbReference type="PANTHER" id="PTHR44167:SF24">
    <property type="entry name" value="SERINE_THREONINE-PROTEIN KINASE CHK2"/>
    <property type="match status" value="1"/>
</dbReference>
<dbReference type="Gene3D" id="3.30.200.20">
    <property type="entry name" value="Phosphorylase Kinase, domain 1"/>
    <property type="match status" value="1"/>
</dbReference>
<dbReference type="Gene3D" id="2.60.200.20">
    <property type="match status" value="1"/>
</dbReference>
<feature type="domain" description="FHA" evidence="11">
    <location>
        <begin position="110"/>
        <end position="165"/>
    </location>
</feature>
<dbReference type="PANTHER" id="PTHR44167">
    <property type="entry name" value="OVARIAN-SPECIFIC SERINE/THREONINE-PROTEIN KINASE LOK-RELATED"/>
    <property type="match status" value="1"/>
</dbReference>
<feature type="binding site" evidence="9">
    <location>
        <position position="294"/>
    </location>
    <ligand>
        <name>ATP</name>
        <dbReference type="ChEBI" id="CHEBI:30616"/>
    </ligand>
</feature>
<dbReference type="InterPro" id="IPR000253">
    <property type="entry name" value="FHA_dom"/>
</dbReference>
<dbReference type="PROSITE" id="PS50011">
    <property type="entry name" value="PROTEIN_KINASE_DOM"/>
    <property type="match status" value="1"/>
</dbReference>
<evidence type="ECO:0000256" key="5">
    <source>
        <dbReference type="ARBA" id="ARBA00022777"/>
    </source>
</evidence>
<dbReference type="SUPFAM" id="SSF49879">
    <property type="entry name" value="SMAD/FHA domain"/>
    <property type="match status" value="1"/>
</dbReference>
<feature type="compositionally biased region" description="Acidic residues" evidence="10">
    <location>
        <begin position="869"/>
        <end position="886"/>
    </location>
</feature>
<name>A0ABR3T9Q6_9PEZI</name>
<feature type="region of interest" description="Disordered" evidence="10">
    <location>
        <begin position="567"/>
        <end position="588"/>
    </location>
</feature>
<evidence type="ECO:0000256" key="8">
    <source>
        <dbReference type="ARBA" id="ARBA00048679"/>
    </source>
</evidence>
<dbReference type="EC" id="2.7.11.1" evidence="2"/>
<keyword evidence="5 13" id="KW-0418">Kinase</keyword>
<feature type="domain" description="Protein kinase" evidence="12">
    <location>
        <begin position="265"/>
        <end position="546"/>
    </location>
</feature>
<keyword evidence="4 9" id="KW-0547">Nucleotide-binding</keyword>
<comment type="catalytic activity">
    <reaction evidence="8">
        <text>L-seryl-[protein] + ATP = O-phospho-L-seryl-[protein] + ADP + H(+)</text>
        <dbReference type="Rhea" id="RHEA:17989"/>
        <dbReference type="Rhea" id="RHEA-COMP:9863"/>
        <dbReference type="Rhea" id="RHEA-COMP:11604"/>
        <dbReference type="ChEBI" id="CHEBI:15378"/>
        <dbReference type="ChEBI" id="CHEBI:29999"/>
        <dbReference type="ChEBI" id="CHEBI:30616"/>
        <dbReference type="ChEBI" id="CHEBI:83421"/>
        <dbReference type="ChEBI" id="CHEBI:456216"/>
        <dbReference type="EC" id="2.7.11.1"/>
    </reaction>
</comment>
<keyword evidence="6 9" id="KW-0067">ATP-binding</keyword>
<dbReference type="Proteomes" id="UP001521184">
    <property type="component" value="Unassembled WGS sequence"/>
</dbReference>
<feature type="compositionally biased region" description="Basic and acidic residues" evidence="10">
    <location>
        <begin position="686"/>
        <end position="697"/>
    </location>
</feature>